<protein>
    <submittedName>
        <fullName evidence="1">Uncharacterized protein</fullName>
    </submittedName>
</protein>
<dbReference type="EMBL" id="JAZHXI010000001">
    <property type="protein sequence ID" value="KAL2075381.1"/>
    <property type="molecule type" value="Genomic_DNA"/>
</dbReference>
<proteinExistence type="predicted"/>
<accession>A0ABR4D0T1</accession>
<evidence type="ECO:0000313" key="2">
    <source>
        <dbReference type="Proteomes" id="UP001595075"/>
    </source>
</evidence>
<comment type="caution">
    <text evidence="1">The sequence shown here is derived from an EMBL/GenBank/DDBJ whole genome shotgun (WGS) entry which is preliminary data.</text>
</comment>
<name>A0ABR4D0T1_9HELO</name>
<dbReference type="Proteomes" id="UP001595075">
    <property type="component" value="Unassembled WGS sequence"/>
</dbReference>
<organism evidence="1 2">
    <name type="scientific">Oculimacula yallundae</name>
    <dbReference type="NCBI Taxonomy" id="86028"/>
    <lineage>
        <taxon>Eukaryota</taxon>
        <taxon>Fungi</taxon>
        <taxon>Dikarya</taxon>
        <taxon>Ascomycota</taxon>
        <taxon>Pezizomycotina</taxon>
        <taxon>Leotiomycetes</taxon>
        <taxon>Helotiales</taxon>
        <taxon>Ploettnerulaceae</taxon>
        <taxon>Oculimacula</taxon>
    </lineage>
</organism>
<keyword evidence="2" id="KW-1185">Reference proteome</keyword>
<gene>
    <name evidence="1" type="ORF">VTL71DRAFT_324</name>
</gene>
<reference evidence="1 2" key="1">
    <citation type="journal article" date="2024" name="Commun. Biol.">
        <title>Comparative genomic analysis of thermophilic fungi reveals convergent evolutionary adaptations and gene losses.</title>
        <authorList>
            <person name="Steindorff A.S."/>
            <person name="Aguilar-Pontes M.V."/>
            <person name="Robinson A.J."/>
            <person name="Andreopoulos B."/>
            <person name="LaButti K."/>
            <person name="Kuo A."/>
            <person name="Mondo S."/>
            <person name="Riley R."/>
            <person name="Otillar R."/>
            <person name="Haridas S."/>
            <person name="Lipzen A."/>
            <person name="Grimwood J."/>
            <person name="Schmutz J."/>
            <person name="Clum A."/>
            <person name="Reid I.D."/>
            <person name="Moisan M.C."/>
            <person name="Butler G."/>
            <person name="Nguyen T.T.M."/>
            <person name="Dewar K."/>
            <person name="Conant G."/>
            <person name="Drula E."/>
            <person name="Henrissat B."/>
            <person name="Hansel C."/>
            <person name="Singer S."/>
            <person name="Hutchinson M.I."/>
            <person name="de Vries R.P."/>
            <person name="Natvig D.O."/>
            <person name="Powell A.J."/>
            <person name="Tsang A."/>
            <person name="Grigoriev I.V."/>
        </authorList>
    </citation>
    <scope>NUCLEOTIDE SEQUENCE [LARGE SCALE GENOMIC DNA]</scope>
    <source>
        <strain evidence="1 2">CBS 494.80</strain>
    </source>
</reference>
<evidence type="ECO:0000313" key="1">
    <source>
        <dbReference type="EMBL" id="KAL2075381.1"/>
    </source>
</evidence>
<sequence length="100" mass="10995">MRRESANTCRVRPLREVQIAIGATGPDSRLLPSLGRLAAFRQDPTQPKNFKILTNLPVSSFPPIFKPIHPTPIIQLTILLEDIVSSPSPSPLTHSLAVHL</sequence>